<keyword evidence="9" id="KW-1185">Reference proteome</keyword>
<dbReference type="Pfam" id="PF04616">
    <property type="entry name" value="Glyco_hydro_43"/>
    <property type="match status" value="1"/>
</dbReference>
<sequence length="551" mass="61261">MKAMIQNPILPGFNPDPSIVRVGDDYYIATSTFEWYPGVQIHHSRDLANWRLVTRPLSRAAQLDMRGDPDSGGIWAPCLTHADGMFWLIYTDVKRRDGAWKDSHNYLVTAPAIEGPWSDPVYLNSSGFDPSLFHDEDGRKWLLNMIWDHNRTGGDRFGGIVMQEYSVEDRRLTGPVRTIYRGTDLKLTEGPHLYRRDGWYYLLTAEGGTGYDHAVTMARAKDLFGPYETDPAKHILTARGTDGLLQRCGHADIVETQDGQVYMVHLCSRPLDETRALPVGDGGIHADDVRRSPLGRETAIQRLDWPTGEFPRLAHGGNAPADTVPCDLPPHPFPEDAPRVTFDGALPPAFQWLRTPQPDRLFSLTDRPGALRIFGRESPGSAFEHALLARRQTALSFRAETTIEVDPGDYQHFAGLIAWYGRFKFHYLAVTADEDGRRVLTVFSCAADWPDARVTYPITPVPLPDGPLQLGCDVDGMTLRFRYRTDGDWTDLGIALDQSAISDEAGNGPGSNFTGAFIGICAHDTSGRGRHADFTDFTYQPLNGGPQVSHG</sequence>
<dbReference type="InterPro" id="IPR006710">
    <property type="entry name" value="Glyco_hydro_43"/>
</dbReference>
<evidence type="ECO:0000256" key="1">
    <source>
        <dbReference type="ARBA" id="ARBA00009865"/>
    </source>
</evidence>
<name>A0A418ZXU9_9RHOB</name>
<comment type="similarity">
    <text evidence="1 6">Belongs to the glycosyl hydrolase 43 family.</text>
</comment>
<keyword evidence="2 6" id="KW-0378">Hydrolase</keyword>
<dbReference type="OrthoDB" id="9801455at2"/>
<feature type="domain" description="Beta-xylosidase C-terminal Concanavalin A-like" evidence="7">
    <location>
        <begin position="341"/>
        <end position="540"/>
    </location>
</feature>
<dbReference type="GO" id="GO:0004553">
    <property type="term" value="F:hydrolase activity, hydrolyzing O-glycosyl compounds"/>
    <property type="evidence" value="ECO:0007669"/>
    <property type="project" value="InterPro"/>
</dbReference>
<proteinExistence type="inferred from homology"/>
<reference evidence="8 9" key="1">
    <citation type="submission" date="2018-09" db="EMBL/GenBank/DDBJ databases">
        <title>Paracoccus onubensis nov. sp. a moderate halophilic bacterium isolated from Gruta de las Maravillas (Aracena, Spain).</title>
        <authorList>
            <person name="Jurado V."/>
            <person name="Gutierrez-Patricio S."/>
            <person name="Gonzalez-Pimentel J.L."/>
            <person name="Laiz L."/>
            <person name="Saiz-Jimenez C."/>
        </authorList>
    </citation>
    <scope>NUCLEOTIDE SEQUENCE [LARGE SCALE GENOMIC DNA]</scope>
    <source>
        <strain evidence="8 9">DSM 19484</strain>
    </source>
</reference>
<keyword evidence="3 6" id="KW-0326">Glycosidase</keyword>
<organism evidence="8 9">
    <name type="scientific">Paracoccus aestuarii</name>
    <dbReference type="NCBI Taxonomy" id="453842"/>
    <lineage>
        <taxon>Bacteria</taxon>
        <taxon>Pseudomonadati</taxon>
        <taxon>Pseudomonadota</taxon>
        <taxon>Alphaproteobacteria</taxon>
        <taxon>Rhodobacterales</taxon>
        <taxon>Paracoccaceae</taxon>
        <taxon>Paracoccus</taxon>
    </lineage>
</organism>
<dbReference type="PANTHER" id="PTHR42812:SF12">
    <property type="entry name" value="BETA-XYLOSIDASE-RELATED"/>
    <property type="match status" value="1"/>
</dbReference>
<evidence type="ECO:0000256" key="5">
    <source>
        <dbReference type="PIRSR" id="PIRSR606710-2"/>
    </source>
</evidence>
<feature type="active site" description="Proton acceptor" evidence="4">
    <location>
        <position position="16"/>
    </location>
</feature>
<feature type="active site" description="Proton donor" evidence="4">
    <location>
        <position position="189"/>
    </location>
</feature>
<evidence type="ECO:0000313" key="9">
    <source>
        <dbReference type="Proteomes" id="UP000285530"/>
    </source>
</evidence>
<evidence type="ECO:0000256" key="2">
    <source>
        <dbReference type="ARBA" id="ARBA00022801"/>
    </source>
</evidence>
<dbReference type="PANTHER" id="PTHR42812">
    <property type="entry name" value="BETA-XYLOSIDASE"/>
    <property type="match status" value="1"/>
</dbReference>
<gene>
    <name evidence="8" type="ORF">D3P06_07425</name>
</gene>
<evidence type="ECO:0000256" key="4">
    <source>
        <dbReference type="PIRSR" id="PIRSR606710-1"/>
    </source>
</evidence>
<dbReference type="SUPFAM" id="SSF49899">
    <property type="entry name" value="Concanavalin A-like lectins/glucanases"/>
    <property type="match status" value="1"/>
</dbReference>
<dbReference type="GO" id="GO:0005975">
    <property type="term" value="P:carbohydrate metabolic process"/>
    <property type="evidence" value="ECO:0007669"/>
    <property type="project" value="InterPro"/>
</dbReference>
<feature type="site" description="Important for catalytic activity, responsible for pKa modulation of the active site Glu and correct orientation of both the proton donor and substrate" evidence="5">
    <location>
        <position position="129"/>
    </location>
</feature>
<dbReference type="InterPro" id="IPR023296">
    <property type="entry name" value="Glyco_hydro_beta-prop_sf"/>
</dbReference>
<dbReference type="CDD" id="cd09000">
    <property type="entry name" value="GH43_SXA-like"/>
    <property type="match status" value="1"/>
</dbReference>
<dbReference type="EMBL" id="QZEV01000026">
    <property type="protein sequence ID" value="RJL05331.1"/>
    <property type="molecule type" value="Genomic_DNA"/>
</dbReference>
<evidence type="ECO:0000259" key="7">
    <source>
        <dbReference type="Pfam" id="PF17851"/>
    </source>
</evidence>
<dbReference type="Proteomes" id="UP000285530">
    <property type="component" value="Unassembled WGS sequence"/>
</dbReference>
<dbReference type="InterPro" id="IPR013320">
    <property type="entry name" value="ConA-like_dom_sf"/>
</dbReference>
<dbReference type="InterPro" id="IPR041542">
    <property type="entry name" value="GH43_C2"/>
</dbReference>
<evidence type="ECO:0000256" key="3">
    <source>
        <dbReference type="ARBA" id="ARBA00023295"/>
    </source>
</evidence>
<dbReference type="Pfam" id="PF17851">
    <property type="entry name" value="GH43_C2"/>
    <property type="match status" value="1"/>
</dbReference>
<protein>
    <submittedName>
        <fullName evidence="8">Glycoside hydrolase family 43 protein</fullName>
    </submittedName>
</protein>
<evidence type="ECO:0000256" key="6">
    <source>
        <dbReference type="RuleBase" id="RU361187"/>
    </source>
</evidence>
<evidence type="ECO:0000313" key="8">
    <source>
        <dbReference type="EMBL" id="RJL05331.1"/>
    </source>
</evidence>
<comment type="caution">
    <text evidence="8">The sequence shown here is derived from an EMBL/GenBank/DDBJ whole genome shotgun (WGS) entry which is preliminary data.</text>
</comment>
<dbReference type="Gene3D" id="2.60.120.200">
    <property type="match status" value="1"/>
</dbReference>
<dbReference type="AlphaFoldDB" id="A0A418ZXU9"/>
<accession>A0A418ZXU9</accession>
<dbReference type="InterPro" id="IPR051795">
    <property type="entry name" value="Glycosyl_Hydrlase_43"/>
</dbReference>
<dbReference type="Gene3D" id="2.115.10.20">
    <property type="entry name" value="Glycosyl hydrolase domain, family 43"/>
    <property type="match status" value="1"/>
</dbReference>
<dbReference type="SUPFAM" id="SSF75005">
    <property type="entry name" value="Arabinanase/levansucrase/invertase"/>
    <property type="match status" value="1"/>
</dbReference>